<dbReference type="PANTHER" id="PTHR11669">
    <property type="entry name" value="REPLICATION FACTOR C / DNA POLYMERASE III GAMMA-TAU SUBUNIT"/>
    <property type="match status" value="1"/>
</dbReference>
<name>H5SBL9_9BACT</name>
<proteinExistence type="predicted"/>
<dbReference type="SUPFAM" id="SSF52540">
    <property type="entry name" value="P-loop containing nucleoside triphosphate hydrolases"/>
    <property type="match status" value="1"/>
</dbReference>
<evidence type="ECO:0000313" key="1">
    <source>
        <dbReference type="EMBL" id="BAL53555.1"/>
    </source>
</evidence>
<accession>H5SBL9</accession>
<protein>
    <submittedName>
        <fullName evidence="1">DNA polymerase III subunit delta'</fullName>
    </submittedName>
</protein>
<dbReference type="Pfam" id="PF13177">
    <property type="entry name" value="DNA_pol3_delta2"/>
    <property type="match status" value="1"/>
</dbReference>
<reference evidence="1" key="1">
    <citation type="journal article" date="2005" name="Environ. Microbiol.">
        <title>Genetic and functional properties of uncultivated thermophilic crenarchaeotes from a subsurface gold mine as revealed by analysis of genome fragments.</title>
        <authorList>
            <person name="Nunoura T."/>
            <person name="Hirayama H."/>
            <person name="Takami H."/>
            <person name="Oida H."/>
            <person name="Nishi S."/>
            <person name="Shimamura S."/>
            <person name="Suzuki Y."/>
            <person name="Inagaki F."/>
            <person name="Takai K."/>
            <person name="Nealson K.H."/>
            <person name="Horikoshi K."/>
        </authorList>
    </citation>
    <scope>NUCLEOTIDE SEQUENCE</scope>
</reference>
<dbReference type="GO" id="GO:0006261">
    <property type="term" value="P:DNA-templated DNA replication"/>
    <property type="evidence" value="ECO:0007669"/>
    <property type="project" value="TreeGrafter"/>
</dbReference>
<dbReference type="EMBL" id="AP011661">
    <property type="protein sequence ID" value="BAL53555.1"/>
    <property type="molecule type" value="Genomic_DNA"/>
</dbReference>
<organism evidence="1">
    <name type="scientific">uncultured Bacteroidota bacterium</name>
    <dbReference type="NCBI Taxonomy" id="152509"/>
    <lineage>
        <taxon>Bacteria</taxon>
        <taxon>Pseudomonadati</taxon>
        <taxon>Bacteroidota</taxon>
        <taxon>environmental samples</taxon>
    </lineage>
</organism>
<gene>
    <name evidence="1" type="ORF">HGMM_F07E12C02</name>
</gene>
<dbReference type="InterPro" id="IPR050238">
    <property type="entry name" value="DNA_Rep/Repair_Clamp_Loader"/>
</dbReference>
<dbReference type="Gene3D" id="3.40.50.300">
    <property type="entry name" value="P-loop containing nucleotide triphosphate hydrolases"/>
    <property type="match status" value="1"/>
</dbReference>
<dbReference type="InterPro" id="IPR027417">
    <property type="entry name" value="P-loop_NTPase"/>
</dbReference>
<dbReference type="PANTHER" id="PTHR11669:SF8">
    <property type="entry name" value="DNA POLYMERASE III SUBUNIT DELTA"/>
    <property type="match status" value="1"/>
</dbReference>
<sequence length="394" mass="43525">MKWPRIIGQEHAKDLLIAAIKRRRVAHAYCIWGPPGVGKDALAIEFARVLNCMEPIETPTSIEACDRCRSCLQMSHLQHPHVQLVFSLPAVKSPNDDDAPLLRLSDDQIALIQEQLALKARNPYHDISIPNATQIRIAAVRDVRRTLQLAAPLEHGWRVVIVSEADAMTIEAANAFLKTLEEPHVRTTLVLTTSRREQLPPTILSRCQQIHCGLLSEEEIAAALVERNGIAADRARIIAVLAQGSYARALELAASGDNDDAIAQLPLDFLRAALKQGRYRTELVALVEHIAATLDRPNVVLMLRTLLAWLHDAYRLRTFGSQAHPHLIFQQGQAYTALERFVVHYRGANLRAAIAATDSAIAAIEANAQVPLALISLVLRLRSAILQTHVPTPP</sequence>
<reference evidence="1" key="2">
    <citation type="journal article" date="2012" name="PLoS ONE">
        <title>A Deeply Branching Thermophilic Bacterium with an Ancient Acetyl-CoA Pathway Dominates a Subsurface Ecosystem.</title>
        <authorList>
            <person name="Takami H."/>
            <person name="Noguchi H."/>
            <person name="Takaki Y."/>
            <person name="Uchiyama I."/>
            <person name="Toyoda A."/>
            <person name="Nishi S."/>
            <person name="Chee G.-J."/>
            <person name="Arai W."/>
            <person name="Nunoura T."/>
            <person name="Itoh T."/>
            <person name="Hattori M."/>
            <person name="Takai K."/>
        </authorList>
    </citation>
    <scope>NUCLEOTIDE SEQUENCE</scope>
</reference>
<dbReference type="AlphaFoldDB" id="H5SBL9"/>